<evidence type="ECO:0000256" key="3">
    <source>
        <dbReference type="ARBA" id="ARBA00022630"/>
    </source>
</evidence>
<sequence length="411" mass="44151">MALQRDIVIIGAGFAGVWSALAAKRLISLSNKQRDLQVVVIAPEPFLAIRPRLYEADVATMNHPLRDLFDSAGIQFIQATVHNIDTTGNTIQFQSTTGTKASIKYKRLILAAGSQVVRPQTVAGIQKHAFDIDTISAASKLEYHLDRLPTFPPSQSRDTIVICGAGFTGLELATELPKRLGEKSGARIILVEGADEVGPELGPGPRPIIRQALEALGVEVRLGSPVTEIDASGVHLASGEYIETMTAVWTAGMRATPLTQQITGAKDTLGRLQVDQYLRVPTYQQVYATGDAAYALVDTEGHHALMSCQHALVLGRVSGHNAAADLLDESMIVYSQPAYNTCLDLGAFGAVVTSGWAREVKVSGEVGKKVKTYINQKLIYPPNDAKEAINAADPKIASSDELLTEMLITVQ</sequence>
<proteinExistence type="inferred from homology"/>
<keyword evidence="5" id="KW-0560">Oxidoreductase</keyword>
<dbReference type="AlphaFoldDB" id="A0A9P9WQF1"/>
<dbReference type="Gene3D" id="3.50.50.100">
    <property type="match status" value="1"/>
</dbReference>
<dbReference type="Proteomes" id="UP000829685">
    <property type="component" value="Unassembled WGS sequence"/>
</dbReference>
<evidence type="ECO:0000256" key="1">
    <source>
        <dbReference type="ARBA" id="ARBA00001974"/>
    </source>
</evidence>
<dbReference type="EMBL" id="JAFIMR010000009">
    <property type="protein sequence ID" value="KAI1874679.1"/>
    <property type="molecule type" value="Genomic_DNA"/>
</dbReference>
<evidence type="ECO:0000256" key="2">
    <source>
        <dbReference type="ARBA" id="ARBA00005272"/>
    </source>
</evidence>
<comment type="cofactor">
    <cofactor evidence="1">
        <name>FAD</name>
        <dbReference type="ChEBI" id="CHEBI:57692"/>
    </cofactor>
</comment>
<dbReference type="GO" id="GO:0003955">
    <property type="term" value="F:NAD(P)H dehydrogenase (quinone) activity"/>
    <property type="evidence" value="ECO:0007669"/>
    <property type="project" value="TreeGrafter"/>
</dbReference>
<keyword evidence="3" id="KW-0285">Flavoprotein</keyword>
<evidence type="ECO:0000313" key="8">
    <source>
        <dbReference type="Proteomes" id="UP000829685"/>
    </source>
</evidence>
<dbReference type="PRINTS" id="PR00368">
    <property type="entry name" value="FADPNR"/>
</dbReference>
<reference evidence="7" key="1">
    <citation type="submission" date="2021-03" db="EMBL/GenBank/DDBJ databases">
        <title>Revisited historic fungal species revealed as producer of novel bioactive compounds through whole genome sequencing and comparative genomics.</title>
        <authorList>
            <person name="Vignolle G.A."/>
            <person name="Hochenegger N."/>
            <person name="Mach R.L."/>
            <person name="Mach-Aigner A.R."/>
            <person name="Javad Rahimi M."/>
            <person name="Salim K.A."/>
            <person name="Chan C.M."/>
            <person name="Lim L.B.L."/>
            <person name="Cai F."/>
            <person name="Druzhinina I.S."/>
            <person name="U'Ren J.M."/>
            <person name="Derntl C."/>
        </authorList>
    </citation>
    <scope>NUCLEOTIDE SEQUENCE</scope>
    <source>
        <strain evidence="7">TUCIM 5799</strain>
    </source>
</reference>
<dbReference type="GO" id="GO:0019646">
    <property type="term" value="P:aerobic electron transport chain"/>
    <property type="evidence" value="ECO:0007669"/>
    <property type="project" value="TreeGrafter"/>
</dbReference>
<gene>
    <name evidence="7" type="ORF">JX265_004887</name>
</gene>
<protein>
    <recommendedName>
        <fullName evidence="6">FAD/NAD(P)-binding domain-containing protein</fullName>
    </recommendedName>
</protein>
<organism evidence="7 8">
    <name type="scientific">Neoarthrinium moseri</name>
    <dbReference type="NCBI Taxonomy" id="1658444"/>
    <lineage>
        <taxon>Eukaryota</taxon>
        <taxon>Fungi</taxon>
        <taxon>Dikarya</taxon>
        <taxon>Ascomycota</taxon>
        <taxon>Pezizomycotina</taxon>
        <taxon>Sordariomycetes</taxon>
        <taxon>Xylariomycetidae</taxon>
        <taxon>Amphisphaeriales</taxon>
        <taxon>Apiosporaceae</taxon>
        <taxon>Neoarthrinium</taxon>
    </lineage>
</organism>
<dbReference type="SUPFAM" id="SSF51905">
    <property type="entry name" value="FAD/NAD(P)-binding domain"/>
    <property type="match status" value="1"/>
</dbReference>
<dbReference type="InterPro" id="IPR051169">
    <property type="entry name" value="NADH-Q_oxidoreductase"/>
</dbReference>
<keyword evidence="4" id="KW-0274">FAD</keyword>
<keyword evidence="8" id="KW-1185">Reference proteome</keyword>
<dbReference type="Pfam" id="PF07992">
    <property type="entry name" value="Pyr_redox_2"/>
    <property type="match status" value="1"/>
</dbReference>
<evidence type="ECO:0000256" key="4">
    <source>
        <dbReference type="ARBA" id="ARBA00022827"/>
    </source>
</evidence>
<evidence type="ECO:0000259" key="6">
    <source>
        <dbReference type="Pfam" id="PF07992"/>
    </source>
</evidence>
<feature type="domain" description="FAD/NAD(P)-binding" evidence="6">
    <location>
        <begin position="6"/>
        <end position="311"/>
    </location>
</feature>
<dbReference type="PRINTS" id="PR00411">
    <property type="entry name" value="PNDRDTASEI"/>
</dbReference>
<accession>A0A9P9WQF1</accession>
<name>A0A9P9WQF1_9PEZI</name>
<evidence type="ECO:0000313" key="7">
    <source>
        <dbReference type="EMBL" id="KAI1874679.1"/>
    </source>
</evidence>
<evidence type="ECO:0000256" key="5">
    <source>
        <dbReference type="ARBA" id="ARBA00023002"/>
    </source>
</evidence>
<dbReference type="InterPro" id="IPR036188">
    <property type="entry name" value="FAD/NAD-bd_sf"/>
</dbReference>
<comment type="caution">
    <text evidence="7">The sequence shown here is derived from an EMBL/GenBank/DDBJ whole genome shotgun (WGS) entry which is preliminary data.</text>
</comment>
<dbReference type="PANTHER" id="PTHR42913:SF3">
    <property type="entry name" value="64 KDA MITOCHONDRIAL NADH DEHYDROGENASE (EUROFUNG)"/>
    <property type="match status" value="1"/>
</dbReference>
<comment type="similarity">
    <text evidence="2">Belongs to the NADH dehydrogenase family.</text>
</comment>
<dbReference type="InterPro" id="IPR023753">
    <property type="entry name" value="FAD/NAD-binding_dom"/>
</dbReference>
<dbReference type="PANTHER" id="PTHR42913">
    <property type="entry name" value="APOPTOSIS-INDUCING FACTOR 1"/>
    <property type="match status" value="1"/>
</dbReference>